<dbReference type="PANTHER" id="PTHR11019:SF159">
    <property type="entry name" value="TRANSCRIPTIONAL REGULATOR-RELATED"/>
    <property type="match status" value="1"/>
</dbReference>
<dbReference type="Pfam" id="PF02311">
    <property type="entry name" value="AraC_binding"/>
    <property type="match status" value="1"/>
</dbReference>
<dbReference type="Gene3D" id="1.10.10.60">
    <property type="entry name" value="Homeodomain-like"/>
    <property type="match status" value="1"/>
</dbReference>
<dbReference type="InterPro" id="IPR018060">
    <property type="entry name" value="HTH_AraC"/>
</dbReference>
<name>A0A2T3XUD0_9BURK</name>
<dbReference type="PANTHER" id="PTHR11019">
    <property type="entry name" value="HTH-TYPE TRANSCRIPTIONAL REGULATOR NIMR"/>
    <property type="match status" value="1"/>
</dbReference>
<dbReference type="Pfam" id="PF12833">
    <property type="entry name" value="HTH_18"/>
    <property type="match status" value="1"/>
</dbReference>
<dbReference type="RefSeq" id="WP_107151165.1">
    <property type="nucleotide sequence ID" value="NZ_PYUC01000006.1"/>
</dbReference>
<accession>A0A2T3XUD0</accession>
<dbReference type="AlphaFoldDB" id="A0A2T3XUD0"/>
<keyword evidence="1" id="KW-0678">Repressor</keyword>
<comment type="caution">
    <text evidence="6">The sequence shown here is derived from an EMBL/GenBank/DDBJ whole genome shotgun (WGS) entry which is preliminary data.</text>
</comment>
<dbReference type="InterPro" id="IPR018062">
    <property type="entry name" value="HTH_AraC-typ_CS"/>
</dbReference>
<reference evidence="6 7" key="1">
    <citation type="submission" date="2018-03" db="EMBL/GenBank/DDBJ databases">
        <title>Whole genome analyses suggest that Burkholderia sensu lato contains two further novel genera in the rhizoxinica-symbiotica group Mycetohabitans gen. nov., and Trinickia gen. nov.: implications for the evolution of diazotrophy and nodulation in the Burkholderiaceae.</title>
        <authorList>
            <person name="Estrada De Los Santos P."/>
            <person name="Palmer M."/>
            <person name="Chavez-Ramirez B."/>
            <person name="Steenkamp E.T."/>
            <person name="Hirsch A.M."/>
            <person name="Manyaka P."/>
            <person name="Maluk M."/>
            <person name="Lafos M."/>
            <person name="Crook M."/>
            <person name="Gross E."/>
            <person name="Simon M.F."/>
            <person name="Bueno Dos Reis Junior F."/>
            <person name="Poole P.S."/>
            <person name="Venter S.N."/>
            <person name="James E.K."/>
        </authorList>
    </citation>
    <scope>NUCLEOTIDE SEQUENCE [LARGE SCALE GENOMIC DNA]</scope>
    <source>
        <strain evidence="6 7">JPY-366</strain>
    </source>
</reference>
<sequence length="266" mass="29571">MPRYRPDEAIDPDTAVCPVVGLAIDSRKHESGWHTHRRTQLLYQAEGAVTLHTADRIGQLAPSQAVWLPAGCLHRTTMHGRFSYRSLYFDVETYPDLPGSPAILEISALLRELILSVTGWSSDQALTPAQHRLIATLLDELAAAKSAPLHLPMPREKRLRTIAQALLDDPALPLSLGDWGVQVGASERTLARAFVRETGMTFSQWRTQCRLLIAQTRLAEGVSVTTVAHMVGYASDSAFIAMYRRTYGLPPSRRTRSRIRISPKPE</sequence>
<keyword evidence="4" id="KW-0804">Transcription</keyword>
<evidence type="ECO:0000313" key="6">
    <source>
        <dbReference type="EMBL" id="PTB20097.1"/>
    </source>
</evidence>
<dbReference type="InterPro" id="IPR003313">
    <property type="entry name" value="AraC-bd"/>
</dbReference>
<gene>
    <name evidence="6" type="ORF">C9I57_13390</name>
</gene>
<dbReference type="FunFam" id="1.10.10.60:FF:000132">
    <property type="entry name" value="AraC family transcriptional regulator"/>
    <property type="match status" value="1"/>
</dbReference>
<dbReference type="Gene3D" id="2.60.120.10">
    <property type="entry name" value="Jelly Rolls"/>
    <property type="match status" value="1"/>
</dbReference>
<dbReference type="SUPFAM" id="SSF46689">
    <property type="entry name" value="Homeodomain-like"/>
    <property type="match status" value="1"/>
</dbReference>
<dbReference type="CDD" id="cd06124">
    <property type="entry name" value="cupin_NimR-like_N"/>
    <property type="match status" value="1"/>
</dbReference>
<dbReference type="GO" id="GO:0003700">
    <property type="term" value="F:DNA-binding transcription factor activity"/>
    <property type="evidence" value="ECO:0007669"/>
    <property type="project" value="InterPro"/>
</dbReference>
<evidence type="ECO:0000256" key="1">
    <source>
        <dbReference type="ARBA" id="ARBA00022491"/>
    </source>
</evidence>
<evidence type="ECO:0000256" key="3">
    <source>
        <dbReference type="ARBA" id="ARBA00023125"/>
    </source>
</evidence>
<dbReference type="InterPro" id="IPR011051">
    <property type="entry name" value="RmlC_Cupin_sf"/>
</dbReference>
<keyword evidence="3" id="KW-0238">DNA-binding</keyword>
<dbReference type="InterPro" id="IPR014710">
    <property type="entry name" value="RmlC-like_jellyroll"/>
</dbReference>
<dbReference type="GO" id="GO:0043565">
    <property type="term" value="F:sequence-specific DNA binding"/>
    <property type="evidence" value="ECO:0007669"/>
    <property type="project" value="InterPro"/>
</dbReference>
<evidence type="ECO:0000256" key="4">
    <source>
        <dbReference type="ARBA" id="ARBA00023163"/>
    </source>
</evidence>
<protein>
    <submittedName>
        <fullName evidence="6">AraC family transcriptional regulator</fullName>
    </submittedName>
</protein>
<dbReference type="EMBL" id="PYUC01000006">
    <property type="protein sequence ID" value="PTB20097.1"/>
    <property type="molecule type" value="Genomic_DNA"/>
</dbReference>
<dbReference type="InterPro" id="IPR009057">
    <property type="entry name" value="Homeodomain-like_sf"/>
</dbReference>
<evidence type="ECO:0000313" key="7">
    <source>
        <dbReference type="Proteomes" id="UP000240638"/>
    </source>
</evidence>
<keyword evidence="2" id="KW-0805">Transcription regulation</keyword>
<dbReference type="SMART" id="SM00342">
    <property type="entry name" value="HTH_ARAC"/>
    <property type="match status" value="1"/>
</dbReference>
<evidence type="ECO:0000259" key="5">
    <source>
        <dbReference type="PROSITE" id="PS01124"/>
    </source>
</evidence>
<proteinExistence type="predicted"/>
<dbReference type="PROSITE" id="PS01124">
    <property type="entry name" value="HTH_ARAC_FAMILY_2"/>
    <property type="match status" value="1"/>
</dbReference>
<organism evidence="6 7">
    <name type="scientific">Trinickia symbiotica</name>
    <dbReference type="NCBI Taxonomy" id="863227"/>
    <lineage>
        <taxon>Bacteria</taxon>
        <taxon>Pseudomonadati</taxon>
        <taxon>Pseudomonadota</taxon>
        <taxon>Betaproteobacteria</taxon>
        <taxon>Burkholderiales</taxon>
        <taxon>Burkholderiaceae</taxon>
        <taxon>Trinickia</taxon>
    </lineage>
</organism>
<dbReference type="PROSITE" id="PS00041">
    <property type="entry name" value="HTH_ARAC_FAMILY_1"/>
    <property type="match status" value="1"/>
</dbReference>
<dbReference type="Proteomes" id="UP000240638">
    <property type="component" value="Unassembled WGS sequence"/>
</dbReference>
<evidence type="ECO:0000256" key="2">
    <source>
        <dbReference type="ARBA" id="ARBA00023015"/>
    </source>
</evidence>
<dbReference type="SUPFAM" id="SSF51182">
    <property type="entry name" value="RmlC-like cupins"/>
    <property type="match status" value="1"/>
</dbReference>
<feature type="domain" description="HTH araC/xylS-type" evidence="5">
    <location>
        <begin position="160"/>
        <end position="257"/>
    </location>
</feature>